<dbReference type="SUPFAM" id="SSF82199">
    <property type="entry name" value="SET domain"/>
    <property type="match status" value="1"/>
</dbReference>
<dbReference type="PANTHER" id="PTHR47643">
    <property type="entry name" value="TPR DOMAIN PROTEIN (AFU_ORTHOLOGUE AFUA_5G12710)"/>
    <property type="match status" value="1"/>
</dbReference>
<dbReference type="Proteomes" id="UP000186817">
    <property type="component" value="Unassembled WGS sequence"/>
</dbReference>
<dbReference type="Pfam" id="PF00856">
    <property type="entry name" value="SET"/>
    <property type="match status" value="1"/>
</dbReference>
<dbReference type="InterPro" id="IPR053209">
    <property type="entry name" value="Gramillin-biosynth_MTr"/>
</dbReference>
<dbReference type="EMBL" id="LSRX01000053">
    <property type="protein sequence ID" value="OLQ11868.1"/>
    <property type="molecule type" value="Genomic_DNA"/>
</dbReference>
<keyword evidence="3" id="KW-1185">Reference proteome</keyword>
<organism evidence="2 3">
    <name type="scientific">Symbiodinium microadriaticum</name>
    <name type="common">Dinoflagellate</name>
    <name type="synonym">Zooxanthella microadriatica</name>
    <dbReference type="NCBI Taxonomy" id="2951"/>
    <lineage>
        <taxon>Eukaryota</taxon>
        <taxon>Sar</taxon>
        <taxon>Alveolata</taxon>
        <taxon>Dinophyceae</taxon>
        <taxon>Suessiales</taxon>
        <taxon>Symbiodiniaceae</taxon>
        <taxon>Symbiodinium</taxon>
    </lineage>
</organism>
<dbReference type="CDD" id="cd20071">
    <property type="entry name" value="SET_SMYD"/>
    <property type="match status" value="1"/>
</dbReference>
<gene>
    <name evidence="2" type="primary">SMYD2</name>
    <name evidence="2" type="ORF">AK812_SmicGene4314</name>
</gene>
<dbReference type="GO" id="GO:0008168">
    <property type="term" value="F:methyltransferase activity"/>
    <property type="evidence" value="ECO:0007669"/>
    <property type="project" value="UniProtKB-KW"/>
</dbReference>
<dbReference type="InterPro" id="IPR001214">
    <property type="entry name" value="SET_dom"/>
</dbReference>
<feature type="domain" description="SET" evidence="1">
    <location>
        <begin position="237"/>
        <end position="349"/>
    </location>
</feature>
<keyword evidence="2" id="KW-0489">Methyltransferase</keyword>
<dbReference type="PROSITE" id="PS50280">
    <property type="entry name" value="SET"/>
    <property type="match status" value="1"/>
</dbReference>
<dbReference type="GO" id="GO:0032259">
    <property type="term" value="P:methylation"/>
    <property type="evidence" value="ECO:0007669"/>
    <property type="project" value="UniProtKB-KW"/>
</dbReference>
<accession>A0A1Q9EWP6</accession>
<protein>
    <submittedName>
        <fullName evidence="2">N-lysine methyltransferase SMYD2</fullName>
    </submittedName>
</protein>
<comment type="caution">
    <text evidence="2">The sequence shown here is derived from an EMBL/GenBank/DDBJ whole genome shotgun (WGS) entry which is preliminary data.</text>
</comment>
<dbReference type="OrthoDB" id="265717at2759"/>
<dbReference type="AlphaFoldDB" id="A0A1Q9EWP6"/>
<dbReference type="InterPro" id="IPR046341">
    <property type="entry name" value="SET_dom_sf"/>
</dbReference>
<dbReference type="Gene3D" id="2.170.270.10">
    <property type="entry name" value="SET domain"/>
    <property type="match status" value="1"/>
</dbReference>
<reference evidence="2 3" key="1">
    <citation type="submission" date="2016-02" db="EMBL/GenBank/DDBJ databases">
        <title>Genome analysis of coral dinoflagellate symbionts highlights evolutionary adaptations to a symbiotic lifestyle.</title>
        <authorList>
            <person name="Aranda M."/>
            <person name="Li Y."/>
            <person name="Liew Y.J."/>
            <person name="Baumgarten S."/>
            <person name="Simakov O."/>
            <person name="Wilson M."/>
            <person name="Piel J."/>
            <person name="Ashoor H."/>
            <person name="Bougouffa S."/>
            <person name="Bajic V.B."/>
            <person name="Ryu T."/>
            <person name="Ravasi T."/>
            <person name="Bayer T."/>
            <person name="Micklem G."/>
            <person name="Kim H."/>
            <person name="Bhak J."/>
            <person name="Lajeunesse T.C."/>
            <person name="Voolstra C.R."/>
        </authorList>
    </citation>
    <scope>NUCLEOTIDE SEQUENCE [LARGE SCALE GENOMIC DNA]</scope>
    <source>
        <strain evidence="2 3">CCMP2467</strain>
    </source>
</reference>
<proteinExistence type="predicted"/>
<keyword evidence="2" id="KW-0808">Transferase</keyword>
<name>A0A1Q9EWP6_SYMMI</name>
<dbReference type="PANTHER" id="PTHR47643:SF2">
    <property type="entry name" value="TPR DOMAIN PROTEIN (AFU_ORTHOLOGUE AFUA_5G12710)"/>
    <property type="match status" value="1"/>
</dbReference>
<evidence type="ECO:0000259" key="1">
    <source>
        <dbReference type="PROSITE" id="PS50280"/>
    </source>
</evidence>
<evidence type="ECO:0000313" key="2">
    <source>
        <dbReference type="EMBL" id="OLQ11868.1"/>
    </source>
</evidence>
<evidence type="ECO:0000313" key="3">
    <source>
        <dbReference type="Proteomes" id="UP000186817"/>
    </source>
</evidence>
<sequence length="462" mass="49218">METARTSVAFPPASCDAQCSLASQGGSIGAGSIGLGIGVEAGQALRLRLLARLQLRAFDGARADARALSRAASLRVRGGAERWRDYLALAHLAEAAAEVGLGSYEAAQEPTPRCSLKLPRSFSEKGPEYQAARSQHLAAPSSYPGTSQLAAAWRRVGRQAECFQRLSEGGFSDMSTVYFVEDDAGGGLDEEGVAGVAAEVEEAAWHVAVSLPAFPDYVCEDLKALSATLAASGKARRGVGLLSTGEVQPPVGRDVLQGLSSAEAESPKRPLGAEQLFGVLKTNAFSCASEGWGLWVSIAFVNHACCPNAQYVITEKEEGSASSARGGGLMLLRAAKDLSKGDEVTFEYFGTAHAVRSYPGRQAVSQNHGALGFTCNCPRCAFENRSKEEPFFQELRRMLPQLEALSSENSPARLEEFSLIVGGLEHLVSLLPPPQEEEYAFYLAAAAHAFEVRFFWGVFGFL</sequence>